<feature type="region of interest" description="Disordered" evidence="6">
    <location>
        <begin position="620"/>
        <end position="721"/>
    </location>
</feature>
<dbReference type="GO" id="GO:0012505">
    <property type="term" value="C:endomembrane system"/>
    <property type="evidence" value="ECO:0007669"/>
    <property type="project" value="UniProtKB-SubCell"/>
</dbReference>
<evidence type="ECO:0000256" key="3">
    <source>
        <dbReference type="ARBA" id="ARBA00022989"/>
    </source>
</evidence>
<feature type="compositionally biased region" description="Low complexity" evidence="6">
    <location>
        <begin position="884"/>
        <end position="902"/>
    </location>
</feature>
<feature type="region of interest" description="Disordered" evidence="6">
    <location>
        <begin position="398"/>
        <end position="470"/>
    </location>
</feature>
<dbReference type="GO" id="GO:0016020">
    <property type="term" value="C:membrane"/>
    <property type="evidence" value="ECO:0007669"/>
    <property type="project" value="InterPro"/>
</dbReference>
<protein>
    <submittedName>
        <fullName evidence="9">UNC-like C-terminal-domain-containing protein</fullName>
    </submittedName>
</protein>
<keyword evidence="5" id="KW-0175">Coiled coil</keyword>
<feature type="compositionally biased region" description="Low complexity" evidence="6">
    <location>
        <begin position="436"/>
        <end position="456"/>
    </location>
</feature>
<dbReference type="AlphaFoldDB" id="A0AA38UF90"/>
<evidence type="ECO:0000256" key="6">
    <source>
        <dbReference type="SAM" id="MobiDB-lite"/>
    </source>
</evidence>
<feature type="signal peptide" evidence="7">
    <location>
        <begin position="1"/>
        <end position="22"/>
    </location>
</feature>
<evidence type="ECO:0000313" key="10">
    <source>
        <dbReference type="Proteomes" id="UP001163846"/>
    </source>
</evidence>
<reference evidence="9" key="1">
    <citation type="submission" date="2022-08" db="EMBL/GenBank/DDBJ databases">
        <authorList>
            <consortium name="DOE Joint Genome Institute"/>
            <person name="Min B."/>
            <person name="Riley R."/>
            <person name="Sierra-Patev S."/>
            <person name="Naranjo-Ortiz M."/>
            <person name="Looney B."/>
            <person name="Konkel Z."/>
            <person name="Slot J.C."/>
            <person name="Sakamoto Y."/>
            <person name="Steenwyk J.L."/>
            <person name="Rokas A."/>
            <person name="Carro J."/>
            <person name="Camarero S."/>
            <person name="Ferreira P."/>
            <person name="Molpeceres G."/>
            <person name="Ruiz-Duenas F.J."/>
            <person name="Serrano A."/>
            <person name="Henrissat B."/>
            <person name="Drula E."/>
            <person name="Hughes K.W."/>
            <person name="Mata J.L."/>
            <person name="Ishikawa N.K."/>
            <person name="Vargas-Isla R."/>
            <person name="Ushijima S."/>
            <person name="Smith C.A."/>
            <person name="Ahrendt S."/>
            <person name="Andreopoulos W."/>
            <person name="He G."/>
            <person name="Labutti K."/>
            <person name="Lipzen A."/>
            <person name="Ng V."/>
            <person name="Sandor L."/>
            <person name="Barry K."/>
            <person name="Martinez A.T."/>
            <person name="Xiao Y."/>
            <person name="Gibbons J.G."/>
            <person name="Terashima K."/>
            <person name="Hibbett D.S."/>
            <person name="Grigoriev I.V."/>
        </authorList>
    </citation>
    <scope>NUCLEOTIDE SEQUENCE</scope>
    <source>
        <strain evidence="9">TFB9207</strain>
    </source>
</reference>
<comment type="caution">
    <text evidence="9">The sequence shown here is derived from an EMBL/GenBank/DDBJ whole genome shotgun (WGS) entry which is preliminary data.</text>
</comment>
<name>A0AA38UF90_9AGAR</name>
<feature type="compositionally biased region" description="Polar residues" evidence="6">
    <location>
        <begin position="91"/>
        <end position="113"/>
    </location>
</feature>
<feature type="coiled-coil region" evidence="5">
    <location>
        <begin position="522"/>
        <end position="549"/>
    </location>
</feature>
<evidence type="ECO:0000259" key="8">
    <source>
        <dbReference type="PROSITE" id="PS51469"/>
    </source>
</evidence>
<gene>
    <name evidence="9" type="ORF">F5878DRAFT_626521</name>
</gene>
<feature type="region of interest" description="Disordered" evidence="6">
    <location>
        <begin position="77"/>
        <end position="113"/>
    </location>
</feature>
<feature type="region of interest" description="Disordered" evidence="6">
    <location>
        <begin position="349"/>
        <end position="372"/>
    </location>
</feature>
<feature type="domain" description="SUN" evidence="8">
    <location>
        <begin position="123"/>
        <end position="292"/>
    </location>
</feature>
<dbReference type="InterPro" id="IPR012919">
    <property type="entry name" value="SUN_dom"/>
</dbReference>
<dbReference type="Pfam" id="PF07738">
    <property type="entry name" value="Sad1_UNC"/>
    <property type="match status" value="1"/>
</dbReference>
<comment type="subcellular location">
    <subcellularLocation>
        <location evidence="1">Endomembrane system</location>
    </subcellularLocation>
</comment>
<feature type="region of interest" description="Disordered" evidence="6">
    <location>
        <begin position="794"/>
        <end position="816"/>
    </location>
</feature>
<keyword evidence="7" id="KW-0732">Signal</keyword>
<evidence type="ECO:0000256" key="5">
    <source>
        <dbReference type="SAM" id="Coils"/>
    </source>
</evidence>
<dbReference type="SUPFAM" id="SSF49785">
    <property type="entry name" value="Galactose-binding domain-like"/>
    <property type="match status" value="1"/>
</dbReference>
<evidence type="ECO:0000313" key="9">
    <source>
        <dbReference type="EMBL" id="KAJ3835937.1"/>
    </source>
</evidence>
<feature type="region of interest" description="Disordered" evidence="6">
    <location>
        <begin position="858"/>
        <end position="902"/>
    </location>
</feature>
<dbReference type="InterPro" id="IPR008979">
    <property type="entry name" value="Galactose-bd-like_sf"/>
</dbReference>
<dbReference type="Proteomes" id="UP001163846">
    <property type="component" value="Unassembled WGS sequence"/>
</dbReference>
<evidence type="ECO:0000256" key="4">
    <source>
        <dbReference type="ARBA" id="ARBA00023136"/>
    </source>
</evidence>
<feature type="compositionally biased region" description="Low complexity" evidence="6">
    <location>
        <begin position="407"/>
        <end position="423"/>
    </location>
</feature>
<sequence>MSLLAVLPAALVALLSSSLVLSAPSSSNDPFRAISAHATRQPEPPVCCLTPLPPVEPVADEILLSFEEWKEKQASLQASAKVNGKDKELPNRTSASSGNPAQASSGAETTISSVENLSPIASTEDTLDSDSASSLEKLSPHFQVPLTDRFNYASLDCSARVHLTHRSAKSPASILSSKRDRYMLSPCNSPKEKQFVVVELCEDIRIDTVQLANFEFFSGVFKDFTVSVSKTYKEDWIVAGTYRAKNVRGVQSFHPPPSLTGFYRFIRIDFHTHYSNEYYCPISLLRVYGLTHLEEWKWEMWEAESRAKREELSESPLHVPVAVDSSLNPPSSVIPEVYSIPAVNPIAMPVSPSHNDPSTFEDAKRDSAQTIPTTQRTLAPFAWEQFSTSSANEIPISNANHETMNEPPSGTSSPSTSQSLPLSVNTSPVAPSDKASTTSTQTLTTSSVSSPVTSPTHQVHSPPPASGGESIYRNIMNRLTAVEANHTLYVRYVEEQTSSVREMIRRLSEDVGRLDGIAKAQAQRFQRNLIEWENQRLKLETDYNELITRVEYLSDEITLEKRLGIAQLCLLLAVIVFVGLTRGSRGESLVEHGPLRFNRSMRDWSRRHLSFSGHWVSKFTANSSRTPSPPRTAAKSARVNGAAQPAPVNLDDDQRAPFPSLNARPRGPKSASFAKQTDRKVQNVYIRARSRSRTPSLHTAHPPNTRNIPRPPTPTTSVTTTSRPQFYRANSLTAGNAGLLPVSASFSAVGPVPKSAKRWARTAHLHEVKSPVPAVATATNGKLSKHMDDRNVADERAEGGRSVDATVDTTSHPPQDEARVAVTESNSDVFLESPIQSTRRSRISNLCSLAKPLTELPAGNHWTTSSGSSCDGEDGDAWVDTDTTDTSVDGDSNGFSGFGFDS</sequence>
<evidence type="ECO:0000256" key="7">
    <source>
        <dbReference type="SAM" id="SignalP"/>
    </source>
</evidence>
<keyword evidence="4" id="KW-0472">Membrane</keyword>
<keyword evidence="10" id="KW-1185">Reference proteome</keyword>
<dbReference type="EMBL" id="MU806363">
    <property type="protein sequence ID" value="KAJ3835937.1"/>
    <property type="molecule type" value="Genomic_DNA"/>
</dbReference>
<dbReference type="PROSITE" id="PS51469">
    <property type="entry name" value="SUN"/>
    <property type="match status" value="1"/>
</dbReference>
<accession>A0AA38UF90</accession>
<evidence type="ECO:0000256" key="1">
    <source>
        <dbReference type="ARBA" id="ARBA00004308"/>
    </source>
</evidence>
<keyword evidence="3" id="KW-1133">Transmembrane helix</keyword>
<feature type="chain" id="PRO_5041410637" evidence="7">
    <location>
        <begin position="23"/>
        <end position="902"/>
    </location>
</feature>
<dbReference type="InterPro" id="IPR045120">
    <property type="entry name" value="Suco/Slp1-like"/>
</dbReference>
<keyword evidence="2" id="KW-0812">Transmembrane</keyword>
<evidence type="ECO:0000256" key="2">
    <source>
        <dbReference type="ARBA" id="ARBA00022692"/>
    </source>
</evidence>
<proteinExistence type="predicted"/>
<feature type="compositionally biased region" description="Acidic residues" evidence="6">
    <location>
        <begin position="871"/>
        <end position="883"/>
    </location>
</feature>
<dbReference type="GO" id="GO:0034975">
    <property type="term" value="P:protein folding in endoplasmic reticulum"/>
    <property type="evidence" value="ECO:0007669"/>
    <property type="project" value="TreeGrafter"/>
</dbReference>
<dbReference type="PANTHER" id="PTHR12953">
    <property type="entry name" value="MEMBRANE PROTEIN CH1 RELATED"/>
    <property type="match status" value="1"/>
</dbReference>
<dbReference type="Gene3D" id="2.60.120.260">
    <property type="entry name" value="Galactose-binding domain-like"/>
    <property type="match status" value="1"/>
</dbReference>
<organism evidence="9 10">
    <name type="scientific">Lentinula raphanica</name>
    <dbReference type="NCBI Taxonomy" id="153919"/>
    <lineage>
        <taxon>Eukaryota</taxon>
        <taxon>Fungi</taxon>
        <taxon>Dikarya</taxon>
        <taxon>Basidiomycota</taxon>
        <taxon>Agaricomycotina</taxon>
        <taxon>Agaricomycetes</taxon>
        <taxon>Agaricomycetidae</taxon>
        <taxon>Agaricales</taxon>
        <taxon>Marasmiineae</taxon>
        <taxon>Omphalotaceae</taxon>
        <taxon>Lentinula</taxon>
    </lineage>
</organism>
<dbReference type="GO" id="GO:0005737">
    <property type="term" value="C:cytoplasm"/>
    <property type="evidence" value="ECO:0007669"/>
    <property type="project" value="TreeGrafter"/>
</dbReference>
<dbReference type="PANTHER" id="PTHR12953:SF0">
    <property type="entry name" value="SUN DOMAIN-CONTAINING OSSIFICATION FACTOR"/>
    <property type="match status" value="1"/>
</dbReference>